<organism evidence="1 2">
    <name type="scientific">Phocaeicola vulgatus</name>
    <name type="common">Bacteroides vulgatus</name>
    <dbReference type="NCBI Taxonomy" id="821"/>
    <lineage>
        <taxon>Bacteria</taxon>
        <taxon>Pseudomonadati</taxon>
        <taxon>Bacteroidota</taxon>
        <taxon>Bacteroidia</taxon>
        <taxon>Bacteroidales</taxon>
        <taxon>Bacteroidaceae</taxon>
        <taxon>Phocaeicola</taxon>
    </lineage>
</organism>
<reference evidence="1 2" key="2">
    <citation type="journal article" date="2016" name="Genome Biol. Evol.">
        <title>Extensive mobilome-driven genome diversification in mouse gut-associated Bacteroides vulgatus mpk.</title>
        <authorList>
            <person name="Lange A."/>
            <person name="Beier S."/>
            <person name="Steimle A."/>
            <person name="Autenrieth I.B."/>
            <person name="Huson D.H."/>
            <person name="Frick J.S."/>
        </authorList>
    </citation>
    <scope>NUCLEOTIDE SEQUENCE [LARGE SCALE GENOMIC DNA]</scope>
    <source>
        <strain evidence="2">mpk</strain>
    </source>
</reference>
<dbReference type="AlphaFoldDB" id="A0A0P0M4B8"/>
<dbReference type="InterPro" id="IPR032338">
    <property type="entry name" value="DUF4858"/>
</dbReference>
<dbReference type="EMBL" id="CP013020">
    <property type="protein sequence ID" value="ALK85765.1"/>
    <property type="molecule type" value="Genomic_DNA"/>
</dbReference>
<accession>A0A0P0M4B8</accession>
<evidence type="ECO:0000313" key="2">
    <source>
        <dbReference type="Proteomes" id="UP000061587"/>
    </source>
</evidence>
<sequence length="267" mass="30848">MLPIITIKKKRMTQRVNFSILFCTISILTAQAQWNKQDSIRLQELLNGDGELKINTEAVKSIHFDFQSDKDNIKGTPIMSEDKPWMKFLKDLPKNFGDTTKWVRPNFVRLTPYTPYTTWHEDPVNDPIFLKRKDSLTISWKLNIKLIPGLRNGYVILPAGMDQTVTPSNNPLIGGLDADKFLYESLTKRGRAIRRNRNRAKGWKIYQSYVPTRQDSILFPRISKVSEQDSLPKQDTLLIKKDSAIINQNSLLLKDKINGKDQTEKSR</sequence>
<protein>
    <recommendedName>
        <fullName evidence="3">DUF4858 domain-containing protein</fullName>
    </recommendedName>
</protein>
<evidence type="ECO:0008006" key="3">
    <source>
        <dbReference type="Google" id="ProtNLM"/>
    </source>
</evidence>
<name>A0A0P0M4B8_PHOVU</name>
<dbReference type="PATRIC" id="fig|821.40.peg.3830"/>
<reference evidence="2" key="1">
    <citation type="submission" date="2015-10" db="EMBL/GenBank/DDBJ databases">
        <title>Extensive mobilome-driven genome diversification in gut-associated Bacteroides vulgatus mpk.</title>
        <authorList>
            <person name="Beier S."/>
            <person name="Lange A."/>
            <person name="Huson D.H."/>
            <person name="Frick J.-S."/>
            <person name="Autenrieth I.B."/>
        </authorList>
    </citation>
    <scope>NUCLEOTIDE SEQUENCE [LARGE SCALE GENOMIC DNA]</scope>
    <source>
        <strain evidence="2">mpk</strain>
    </source>
</reference>
<gene>
    <name evidence="1" type="ORF">BvMPK_3195</name>
</gene>
<dbReference type="Pfam" id="PF16150">
    <property type="entry name" value="DUF4858"/>
    <property type="match status" value="1"/>
</dbReference>
<proteinExistence type="predicted"/>
<evidence type="ECO:0000313" key="1">
    <source>
        <dbReference type="EMBL" id="ALK85765.1"/>
    </source>
</evidence>
<dbReference type="Proteomes" id="UP000061587">
    <property type="component" value="Chromosome"/>
</dbReference>